<keyword evidence="3" id="KW-1185">Reference proteome</keyword>
<organism evidence="2 3">
    <name type="scientific">Pseudomonas corrugata</name>
    <dbReference type="NCBI Taxonomy" id="47879"/>
    <lineage>
        <taxon>Bacteria</taxon>
        <taxon>Pseudomonadati</taxon>
        <taxon>Pseudomonadota</taxon>
        <taxon>Gammaproteobacteria</taxon>
        <taxon>Pseudomonadales</taxon>
        <taxon>Pseudomonadaceae</taxon>
        <taxon>Pseudomonas</taxon>
    </lineage>
</organism>
<dbReference type="Proteomes" id="UP000270661">
    <property type="component" value="Unassembled WGS sequence"/>
</dbReference>
<dbReference type="EMBL" id="RBOJ01000108">
    <property type="protein sequence ID" value="RMM41928.1"/>
    <property type="molecule type" value="Genomic_DNA"/>
</dbReference>
<dbReference type="OrthoDB" id="6996801at2"/>
<dbReference type="PROSITE" id="PS51257">
    <property type="entry name" value="PROKAR_LIPOPROTEIN"/>
    <property type="match status" value="1"/>
</dbReference>
<evidence type="ECO:0000313" key="2">
    <source>
        <dbReference type="EMBL" id="RMM41928.1"/>
    </source>
</evidence>
<evidence type="ECO:0008006" key="4">
    <source>
        <dbReference type="Google" id="ProtNLM"/>
    </source>
</evidence>
<evidence type="ECO:0000313" key="3">
    <source>
        <dbReference type="Proteomes" id="UP000270661"/>
    </source>
</evidence>
<comment type="caution">
    <text evidence="2">The sequence shown here is derived from an EMBL/GenBank/DDBJ whole genome shotgun (WGS) entry which is preliminary data.</text>
</comment>
<name>A0A3M3DX18_9PSED</name>
<proteinExistence type="predicted"/>
<feature type="signal peptide" evidence="1">
    <location>
        <begin position="1"/>
        <end position="21"/>
    </location>
</feature>
<gene>
    <name evidence="2" type="ORF">ALQ77_03196</name>
</gene>
<accession>A0A3M3DX18</accession>
<dbReference type="AlphaFoldDB" id="A0A3M3DX18"/>
<sequence>MKLSTSIIIMSLSACPSVSFAGWFSQSEAVQLIPSLSAPQKLNDTMYVKATGSSPDLLGFCNDSFLNAIGRKVIGASNQTMLLLTYDGAPLVTVKYEQDGRNCKKEYILSSNLTGYLLLENLDKEHKISFSYAKNEKVTSLQNAVDTFKYLNSSTNAIAAIIAKPLTKEMISVVDNAIASSASTTDLQIITFRLPDDDEKSKISLSAKIGSDKYYLADIYLTKKNSLLEDKSSDRIMNLQLDSNTTLINQLKERRTKENINYIAGNFSTIQNECNSLKSNYSTKLNSYDVQRLLEAYLLEQHGRFLSPRTLELCLGHPMKDPQRELTFKSIADELAPPTETVDTYFVKYLNNAEFDAIATPNTKVNDIDTNLRIKTIEDYVSLHDVTPPTCHTAVSSNRVGFVQTVGGQPYYMTATIDKFYTKTEASNGLKPKITSMSISSYPEADYTAIPKVIQCVSEWKQTLDNRGNWFSSANHF</sequence>
<keyword evidence="1" id="KW-0732">Signal</keyword>
<reference evidence="2 3" key="1">
    <citation type="submission" date="2018-08" db="EMBL/GenBank/DDBJ databases">
        <title>Recombination of ecologically and evolutionarily significant loci maintains genetic cohesion in the Pseudomonas syringae species complex.</title>
        <authorList>
            <person name="Dillon M."/>
            <person name="Thakur S."/>
            <person name="Almeida R.N.D."/>
            <person name="Weir B.S."/>
            <person name="Guttman D.S."/>
        </authorList>
    </citation>
    <scope>NUCLEOTIDE SEQUENCE [LARGE SCALE GENOMIC DNA]</scope>
    <source>
        <strain evidence="2 3">NCPPB2445</strain>
    </source>
</reference>
<protein>
    <recommendedName>
        <fullName evidence="4">Lipoprotein</fullName>
    </recommendedName>
</protein>
<evidence type="ECO:0000256" key="1">
    <source>
        <dbReference type="SAM" id="SignalP"/>
    </source>
</evidence>
<feature type="chain" id="PRO_5018141755" description="Lipoprotein" evidence="1">
    <location>
        <begin position="22"/>
        <end position="477"/>
    </location>
</feature>
<dbReference type="RefSeq" id="WP_147460436.1">
    <property type="nucleotide sequence ID" value="NZ_LHVK01000003.1"/>
</dbReference>